<evidence type="ECO:0000256" key="1">
    <source>
        <dbReference type="SAM" id="Phobius"/>
    </source>
</evidence>
<keyword evidence="1" id="KW-0812">Transmembrane</keyword>
<dbReference type="Proteomes" id="UP000190667">
    <property type="component" value="Unassembled WGS sequence"/>
</dbReference>
<evidence type="ECO:0008006" key="4">
    <source>
        <dbReference type="Google" id="ProtNLM"/>
    </source>
</evidence>
<dbReference type="STRING" id="1926881.BTJ39_13030"/>
<dbReference type="RefSeq" id="WP_078003138.1">
    <property type="nucleotide sequence ID" value="NZ_MRUL01000008.1"/>
</dbReference>
<organism evidence="2 3">
    <name type="scientific">Izhakiella australiensis</name>
    <dbReference type="NCBI Taxonomy" id="1926881"/>
    <lineage>
        <taxon>Bacteria</taxon>
        <taxon>Pseudomonadati</taxon>
        <taxon>Pseudomonadota</taxon>
        <taxon>Gammaproteobacteria</taxon>
        <taxon>Enterobacterales</taxon>
        <taxon>Erwiniaceae</taxon>
        <taxon>Izhakiella</taxon>
    </lineage>
</organism>
<sequence length="135" mass="15213">MLRQRGSSASGMVMILMLAAILVMHGNLRQLSAGWFSVVGEQHFIRQQVAASSALAWGIRRHWRAAAGWHCQFYPHLSWRACLLMNGEGNEGVIRGDSGAGSLSVWRWIELRRGLLRPKPRGWIDYCPLTQDCQP</sequence>
<dbReference type="InterPro" id="IPR019652">
    <property type="entry name" value="DUF2509"/>
</dbReference>
<dbReference type="EMBL" id="MRUL01000008">
    <property type="protein sequence ID" value="OON39573.1"/>
    <property type="molecule type" value="Genomic_DNA"/>
</dbReference>
<protein>
    <recommendedName>
        <fullName evidence="4">DUF2509 domain-containing protein</fullName>
    </recommendedName>
</protein>
<dbReference type="AlphaFoldDB" id="A0A1S8YLK7"/>
<dbReference type="OrthoDB" id="7059963at2"/>
<name>A0A1S8YLK7_9GAMM</name>
<keyword evidence="1" id="KW-0472">Membrane</keyword>
<dbReference type="Pfam" id="PF10713">
    <property type="entry name" value="DUF2509"/>
    <property type="match status" value="1"/>
</dbReference>
<evidence type="ECO:0000313" key="2">
    <source>
        <dbReference type="EMBL" id="OON39573.1"/>
    </source>
</evidence>
<reference evidence="2 3" key="1">
    <citation type="submission" date="2016-12" db="EMBL/GenBank/DDBJ databases">
        <title>Izhakiella australiana sp. nov. of genus Izhakiella isolated from Australian desert.</title>
        <authorList>
            <person name="Ji M."/>
        </authorList>
    </citation>
    <scope>NUCLEOTIDE SEQUENCE [LARGE SCALE GENOMIC DNA]</scope>
    <source>
        <strain evidence="2 3">D4N98</strain>
    </source>
</reference>
<proteinExistence type="predicted"/>
<keyword evidence="3" id="KW-1185">Reference proteome</keyword>
<comment type="caution">
    <text evidence="2">The sequence shown here is derived from an EMBL/GenBank/DDBJ whole genome shotgun (WGS) entry which is preliminary data.</text>
</comment>
<accession>A0A1S8YLK7</accession>
<keyword evidence="1" id="KW-1133">Transmembrane helix</keyword>
<feature type="transmembrane region" description="Helical" evidence="1">
    <location>
        <begin position="6"/>
        <end position="24"/>
    </location>
</feature>
<evidence type="ECO:0000313" key="3">
    <source>
        <dbReference type="Proteomes" id="UP000190667"/>
    </source>
</evidence>
<gene>
    <name evidence="2" type="ORF">BTJ39_13030</name>
</gene>